<evidence type="ECO:0000259" key="2">
    <source>
        <dbReference type="PROSITE" id="PS50112"/>
    </source>
</evidence>
<dbReference type="PROSITE" id="PS50043">
    <property type="entry name" value="HTH_LUXR_2"/>
    <property type="match status" value="1"/>
</dbReference>
<dbReference type="Pfam" id="PF00196">
    <property type="entry name" value="GerE"/>
    <property type="match status" value="1"/>
</dbReference>
<dbReference type="InterPro" id="IPR035965">
    <property type="entry name" value="PAS-like_dom_sf"/>
</dbReference>
<dbReference type="Pfam" id="PF08448">
    <property type="entry name" value="PAS_4"/>
    <property type="match status" value="1"/>
</dbReference>
<dbReference type="SUPFAM" id="SSF46894">
    <property type="entry name" value="C-terminal effector domain of the bipartite response regulators"/>
    <property type="match status" value="1"/>
</dbReference>
<dbReference type="InterPro" id="IPR000014">
    <property type="entry name" value="PAS"/>
</dbReference>
<dbReference type="GO" id="GO:0006355">
    <property type="term" value="P:regulation of DNA-templated transcription"/>
    <property type="evidence" value="ECO:0007669"/>
    <property type="project" value="InterPro"/>
</dbReference>
<dbReference type="SMART" id="SM00421">
    <property type="entry name" value="HTH_LUXR"/>
    <property type="match status" value="1"/>
</dbReference>
<proteinExistence type="predicted"/>
<dbReference type="PROSITE" id="PS50112">
    <property type="entry name" value="PAS"/>
    <property type="match status" value="1"/>
</dbReference>
<organism evidence="3 4">
    <name type="scientific">Actinoplanes digitatis</name>
    <dbReference type="NCBI Taxonomy" id="1868"/>
    <lineage>
        <taxon>Bacteria</taxon>
        <taxon>Bacillati</taxon>
        <taxon>Actinomycetota</taxon>
        <taxon>Actinomycetes</taxon>
        <taxon>Micromonosporales</taxon>
        <taxon>Micromonosporaceae</taxon>
        <taxon>Actinoplanes</taxon>
    </lineage>
</organism>
<dbReference type="InterPro" id="IPR000792">
    <property type="entry name" value="Tscrpt_reg_LuxR_C"/>
</dbReference>
<evidence type="ECO:0000313" key="4">
    <source>
        <dbReference type="Proteomes" id="UP000578112"/>
    </source>
</evidence>
<feature type="domain" description="PAS" evidence="2">
    <location>
        <begin position="35"/>
        <end position="87"/>
    </location>
</feature>
<dbReference type="SUPFAM" id="SSF55785">
    <property type="entry name" value="PYP-like sensor domain (PAS domain)"/>
    <property type="match status" value="1"/>
</dbReference>
<feature type="domain" description="HTH luxR-type" evidence="1">
    <location>
        <begin position="141"/>
        <end position="206"/>
    </location>
</feature>
<protein>
    <submittedName>
        <fullName evidence="3">PAS domain S-box-containing protein</fullName>
    </submittedName>
</protein>
<sequence length="223" mass="24272">MFSASVAHDHEVFKEESLADAFRATEGPGVCMAHLDRALAIRHANPEFFRRFGETSAELCGRRFSELIHPSVRTPMMRNFARLLEGKHHRFASRVIAVRLGAEPLTGTLTGVAVQGGAPDATGVLVLMRTIGHEADAESAVIGRKKILSKIDAKILEGIAAGLSTIPLAARLYLSRQGVEYHVSGLLRKLQVPNRAALVSRAYSMGVLNVGVWPPKVIEDFIK</sequence>
<dbReference type="NCBIfam" id="TIGR00229">
    <property type="entry name" value="sensory_box"/>
    <property type="match status" value="1"/>
</dbReference>
<name>A0A7W7HV98_9ACTN</name>
<dbReference type="InterPro" id="IPR016032">
    <property type="entry name" value="Sig_transdc_resp-reg_C-effctor"/>
</dbReference>
<accession>A0A7W7HV98</accession>
<dbReference type="CDD" id="cd00130">
    <property type="entry name" value="PAS"/>
    <property type="match status" value="1"/>
</dbReference>
<dbReference type="InterPro" id="IPR013656">
    <property type="entry name" value="PAS_4"/>
</dbReference>
<comment type="caution">
    <text evidence="3">The sequence shown here is derived from an EMBL/GenBank/DDBJ whole genome shotgun (WGS) entry which is preliminary data.</text>
</comment>
<gene>
    <name evidence="3" type="ORF">BJ971_001995</name>
</gene>
<reference evidence="3 4" key="1">
    <citation type="submission" date="2020-08" db="EMBL/GenBank/DDBJ databases">
        <title>Sequencing the genomes of 1000 actinobacteria strains.</title>
        <authorList>
            <person name="Klenk H.-P."/>
        </authorList>
    </citation>
    <scope>NUCLEOTIDE SEQUENCE [LARGE SCALE GENOMIC DNA]</scope>
    <source>
        <strain evidence="3 4">DSM 43149</strain>
    </source>
</reference>
<evidence type="ECO:0000259" key="1">
    <source>
        <dbReference type="PROSITE" id="PS50043"/>
    </source>
</evidence>
<dbReference type="AlphaFoldDB" id="A0A7W7HV98"/>
<keyword evidence="4" id="KW-1185">Reference proteome</keyword>
<evidence type="ECO:0000313" key="3">
    <source>
        <dbReference type="EMBL" id="MBB4761439.1"/>
    </source>
</evidence>
<dbReference type="EMBL" id="JACHNH010000001">
    <property type="protein sequence ID" value="MBB4761439.1"/>
    <property type="molecule type" value="Genomic_DNA"/>
</dbReference>
<dbReference type="GO" id="GO:0003677">
    <property type="term" value="F:DNA binding"/>
    <property type="evidence" value="ECO:0007669"/>
    <property type="project" value="InterPro"/>
</dbReference>
<dbReference type="Proteomes" id="UP000578112">
    <property type="component" value="Unassembled WGS sequence"/>
</dbReference>
<dbReference type="RefSeq" id="WP_239087479.1">
    <property type="nucleotide sequence ID" value="NZ_BOMK01000030.1"/>
</dbReference>
<dbReference type="InterPro" id="IPR036388">
    <property type="entry name" value="WH-like_DNA-bd_sf"/>
</dbReference>
<dbReference type="Gene3D" id="3.30.450.20">
    <property type="entry name" value="PAS domain"/>
    <property type="match status" value="1"/>
</dbReference>
<dbReference type="Gene3D" id="1.10.10.10">
    <property type="entry name" value="Winged helix-like DNA-binding domain superfamily/Winged helix DNA-binding domain"/>
    <property type="match status" value="1"/>
</dbReference>